<keyword evidence="2" id="KW-1185">Reference proteome</keyword>
<reference evidence="1" key="1">
    <citation type="journal article" date="2020" name="Stud. Mycol.">
        <title>101 Dothideomycetes genomes: a test case for predicting lifestyles and emergence of pathogens.</title>
        <authorList>
            <person name="Haridas S."/>
            <person name="Albert R."/>
            <person name="Binder M."/>
            <person name="Bloem J."/>
            <person name="Labutti K."/>
            <person name="Salamov A."/>
            <person name="Andreopoulos B."/>
            <person name="Baker S."/>
            <person name="Barry K."/>
            <person name="Bills G."/>
            <person name="Bluhm B."/>
            <person name="Cannon C."/>
            <person name="Castanera R."/>
            <person name="Culley D."/>
            <person name="Daum C."/>
            <person name="Ezra D."/>
            <person name="Gonzalez J."/>
            <person name="Henrissat B."/>
            <person name="Kuo A."/>
            <person name="Liang C."/>
            <person name="Lipzen A."/>
            <person name="Lutzoni F."/>
            <person name="Magnuson J."/>
            <person name="Mondo S."/>
            <person name="Nolan M."/>
            <person name="Ohm R."/>
            <person name="Pangilinan J."/>
            <person name="Park H.-J."/>
            <person name="Ramirez L."/>
            <person name="Alfaro M."/>
            <person name="Sun H."/>
            <person name="Tritt A."/>
            <person name="Yoshinaga Y."/>
            <person name="Zwiers L.-H."/>
            <person name="Turgeon B."/>
            <person name="Goodwin S."/>
            <person name="Spatafora J."/>
            <person name="Crous P."/>
            <person name="Grigoriev I."/>
        </authorList>
    </citation>
    <scope>NUCLEOTIDE SEQUENCE</scope>
    <source>
        <strain evidence="1">CBS 473.64</strain>
    </source>
</reference>
<evidence type="ECO:0000313" key="2">
    <source>
        <dbReference type="Proteomes" id="UP000799753"/>
    </source>
</evidence>
<dbReference type="Pfam" id="PF07350">
    <property type="entry name" value="Gig2-like"/>
    <property type="match status" value="1"/>
</dbReference>
<protein>
    <submittedName>
        <fullName evidence="1">DUF1479-domain-containing protein</fullName>
    </submittedName>
</protein>
<evidence type="ECO:0000313" key="1">
    <source>
        <dbReference type="EMBL" id="KAF2636398.1"/>
    </source>
</evidence>
<organism evidence="1 2">
    <name type="scientific">Massarina eburnea CBS 473.64</name>
    <dbReference type="NCBI Taxonomy" id="1395130"/>
    <lineage>
        <taxon>Eukaryota</taxon>
        <taxon>Fungi</taxon>
        <taxon>Dikarya</taxon>
        <taxon>Ascomycota</taxon>
        <taxon>Pezizomycotina</taxon>
        <taxon>Dothideomycetes</taxon>
        <taxon>Pleosporomycetidae</taxon>
        <taxon>Pleosporales</taxon>
        <taxon>Massarineae</taxon>
        <taxon>Massarinaceae</taxon>
        <taxon>Massarina</taxon>
    </lineage>
</organism>
<dbReference type="InterPro" id="IPR010856">
    <property type="entry name" value="Gig2-like"/>
</dbReference>
<dbReference type="PANTHER" id="PTHR30613:SF1">
    <property type="entry name" value="DUF1479 DOMAIN PROTEIN (AFU_ORTHOLOGUE AFUA_5G09280)"/>
    <property type="match status" value="1"/>
</dbReference>
<dbReference type="Proteomes" id="UP000799753">
    <property type="component" value="Unassembled WGS sequence"/>
</dbReference>
<dbReference type="InterPro" id="IPR027443">
    <property type="entry name" value="IPNS-like_sf"/>
</dbReference>
<name>A0A6A6RQ93_9PLEO</name>
<dbReference type="SUPFAM" id="SSF51197">
    <property type="entry name" value="Clavaminate synthase-like"/>
    <property type="match status" value="1"/>
</dbReference>
<dbReference type="PANTHER" id="PTHR30613">
    <property type="entry name" value="UNCHARACTERIZED PROTEIN YBIU-RELATED"/>
    <property type="match status" value="1"/>
</dbReference>
<dbReference type="Gene3D" id="2.60.120.330">
    <property type="entry name" value="B-lactam Antibiotic, Isopenicillin N Synthase, Chain"/>
    <property type="match status" value="1"/>
</dbReference>
<sequence>MPSVTQVQVLEKPKARAPLLEQRFTALKKSLVKSEHKDKVIESYKRLCKALETEADFIAQHGPSMVPEIDFQEVQKNGGALPADFKKLVKERGCVVLRNVVPEEQASKWEQELASYTQRHSDVGGLPADNPQNWSLWWTPPQVQIRSDPRVLKAMDCVSQLWEVKDPNVPVDLTTQVVYPDRFRIRYPKTVYNLSAHLDSGAIERWEDPVNRSNYSAIFEGNWQDWDGWIADKRIDASSDLYHAGNSCSCWRSLQGWLSLSHCKTGEGTLRLLPNLKTSVAYVMLRPLFESDDFDDTQPTFPGSEPGRTLFRPTTDLHPHLAMEKSIIGIPPVRPGDYVFWHCDLIHEVDRFHPGERNSSVVYNACSPLTPYNIGNLVSVRDAFKACNVPRDFTEVPKGFEKDHDDNGANLDNVWSDDGLRAIGLKGFDHDEEGLSDGQREVRRLANAKLGLV</sequence>
<dbReference type="AlphaFoldDB" id="A0A6A6RQ93"/>
<dbReference type="EMBL" id="MU006798">
    <property type="protein sequence ID" value="KAF2636398.1"/>
    <property type="molecule type" value="Genomic_DNA"/>
</dbReference>
<dbReference type="OrthoDB" id="8249012at2759"/>
<gene>
    <name evidence="1" type="ORF">P280DRAFT_459735</name>
</gene>
<proteinExistence type="predicted"/>
<accession>A0A6A6RQ93</accession>